<reference evidence="2 3" key="1">
    <citation type="submission" date="2019-10" db="EMBL/GenBank/DDBJ databases">
        <title>Unraveling microbial dark matter from salterns through culturing: the case of the genus Halosegnis.</title>
        <authorList>
            <person name="Duran-Viseras A."/>
            <person name="Andrei A.-S."/>
            <person name="Vera-Gargallo B."/>
            <person name="Ghai R."/>
            <person name="Sanchez-Porro C."/>
            <person name="Ventosa A."/>
        </authorList>
    </citation>
    <scope>NUCLEOTIDE SEQUENCE [LARGE SCALE GENOMIC DNA]</scope>
    <source>
        <strain evidence="2 3">F17-44</strain>
        <plasmid evidence="2">unnamed2</plasmid>
    </source>
</reference>
<dbReference type="AlphaFoldDB" id="A0A5N5U3W1"/>
<evidence type="ECO:0000259" key="1">
    <source>
        <dbReference type="Pfam" id="PF24035"/>
    </source>
</evidence>
<dbReference type="Gene3D" id="1.10.10.10">
    <property type="entry name" value="Winged helix-like DNA-binding domain superfamily/Winged helix DNA-binding domain"/>
    <property type="match status" value="1"/>
</dbReference>
<proteinExistence type="predicted"/>
<gene>
    <name evidence="2" type="ORF">DMP03_12265</name>
</gene>
<dbReference type="InterPro" id="IPR055768">
    <property type="entry name" value="DUF7344"/>
</dbReference>
<dbReference type="RefSeq" id="WP_152120841.1">
    <property type="nucleotide sequence ID" value="NZ_QJOW01000006.1"/>
</dbReference>
<dbReference type="EMBL" id="QJOW01000006">
    <property type="protein sequence ID" value="KAB7513168.1"/>
    <property type="molecule type" value="Genomic_DNA"/>
</dbReference>
<feature type="domain" description="DUF7344" evidence="1">
    <location>
        <begin position="45"/>
        <end position="79"/>
    </location>
</feature>
<dbReference type="InterPro" id="IPR036388">
    <property type="entry name" value="WH-like_DNA-bd_sf"/>
</dbReference>
<dbReference type="Pfam" id="PF24035">
    <property type="entry name" value="DUF7344"/>
    <property type="match status" value="1"/>
</dbReference>
<organism evidence="2 3">
    <name type="scientific">Halosegnis rubeus</name>
    <dbReference type="NCBI Taxonomy" id="2212850"/>
    <lineage>
        <taxon>Archaea</taxon>
        <taxon>Methanobacteriati</taxon>
        <taxon>Methanobacteriota</taxon>
        <taxon>Stenosarchaea group</taxon>
        <taxon>Halobacteria</taxon>
        <taxon>Halobacteriales</taxon>
        <taxon>Natronomonadaceae</taxon>
        <taxon>Halosegnis</taxon>
    </lineage>
</organism>
<dbReference type="OrthoDB" id="241157at2157"/>
<geneLocation type="plasmid" evidence="2">
    <name>unnamed2</name>
</geneLocation>
<comment type="caution">
    <text evidence="2">The sequence shown here is derived from an EMBL/GenBank/DDBJ whole genome shotgun (WGS) entry which is preliminary data.</text>
</comment>
<accession>A0A5N5U3W1</accession>
<name>A0A5N5U3W1_9EURY</name>
<keyword evidence="2" id="KW-0614">Plasmid</keyword>
<sequence length="108" mass="12682">MTDNEPPDVFTSSRMDRLMEVLSKQQRRVILYRLKRDDRLQPFQESDALDNTDIELYHVHLPQLEAAGYIDWNRETGTVMKGPQYDEVETFLTLIENHADELLVTADE</sequence>
<protein>
    <submittedName>
        <fullName evidence="2">ArsR family transcriptional regulator</fullName>
    </submittedName>
</protein>
<evidence type="ECO:0000313" key="2">
    <source>
        <dbReference type="EMBL" id="KAB7513168.1"/>
    </source>
</evidence>
<evidence type="ECO:0000313" key="3">
    <source>
        <dbReference type="Proteomes" id="UP000326302"/>
    </source>
</evidence>
<dbReference type="Proteomes" id="UP000326302">
    <property type="component" value="Unassembled WGS sequence"/>
</dbReference>